<dbReference type="AlphaFoldDB" id="A6DLM5"/>
<keyword evidence="10 11" id="KW-0100">Branched-chain amino acid biosynthesis</keyword>
<comment type="catalytic activity">
    <reaction evidence="11">
        <text>2 pyruvate + H(+) = (2S)-2-acetolactate + CO2</text>
        <dbReference type="Rhea" id="RHEA:25249"/>
        <dbReference type="ChEBI" id="CHEBI:15361"/>
        <dbReference type="ChEBI" id="CHEBI:15378"/>
        <dbReference type="ChEBI" id="CHEBI:16526"/>
        <dbReference type="ChEBI" id="CHEBI:58476"/>
        <dbReference type="EC" id="2.2.1.6"/>
    </reaction>
</comment>
<proteinExistence type="inferred from homology"/>
<gene>
    <name evidence="15" type="ORF">LNTAR_05191</name>
</gene>
<evidence type="ECO:0000256" key="2">
    <source>
        <dbReference type="ARBA" id="ARBA00005025"/>
    </source>
</evidence>
<comment type="cofactor">
    <cofactor evidence="11">
        <name>thiamine diphosphate</name>
        <dbReference type="ChEBI" id="CHEBI:58937"/>
    </cofactor>
    <text evidence="11">Binds 1 thiamine pyrophosphate per subunit.</text>
</comment>
<dbReference type="GO" id="GO:0050660">
    <property type="term" value="F:flavin adenine dinucleotide binding"/>
    <property type="evidence" value="ECO:0007669"/>
    <property type="project" value="InterPro"/>
</dbReference>
<dbReference type="UniPathway" id="UPA00047">
    <property type="reaction ID" value="UER00055"/>
</dbReference>
<evidence type="ECO:0000259" key="13">
    <source>
        <dbReference type="Pfam" id="PF02775"/>
    </source>
</evidence>
<keyword evidence="8 11" id="KW-0460">Magnesium</keyword>
<dbReference type="FunFam" id="3.40.50.1220:FF:000008">
    <property type="entry name" value="Acetolactate synthase"/>
    <property type="match status" value="1"/>
</dbReference>
<dbReference type="Pfam" id="PF02775">
    <property type="entry name" value="TPP_enzyme_C"/>
    <property type="match status" value="1"/>
</dbReference>
<accession>A6DLM5</accession>
<feature type="domain" description="Thiamine pyrophosphate enzyme central" evidence="12">
    <location>
        <begin position="192"/>
        <end position="327"/>
    </location>
</feature>
<dbReference type="FunFam" id="3.40.50.970:FF:000007">
    <property type="entry name" value="Acetolactate synthase"/>
    <property type="match status" value="1"/>
</dbReference>
<dbReference type="GO" id="GO:0000287">
    <property type="term" value="F:magnesium ion binding"/>
    <property type="evidence" value="ECO:0007669"/>
    <property type="project" value="UniProtKB-UniRule"/>
</dbReference>
<dbReference type="InterPro" id="IPR000399">
    <property type="entry name" value="TPP-bd_CS"/>
</dbReference>
<evidence type="ECO:0000256" key="7">
    <source>
        <dbReference type="ARBA" id="ARBA00022723"/>
    </source>
</evidence>
<dbReference type="EMBL" id="ABCK01000009">
    <property type="protein sequence ID" value="EDM27480.1"/>
    <property type="molecule type" value="Genomic_DNA"/>
</dbReference>
<dbReference type="InterPro" id="IPR039368">
    <property type="entry name" value="AHAS_TPP"/>
</dbReference>
<evidence type="ECO:0000256" key="10">
    <source>
        <dbReference type="ARBA" id="ARBA00023304"/>
    </source>
</evidence>
<dbReference type="InterPro" id="IPR029061">
    <property type="entry name" value="THDP-binding"/>
</dbReference>
<dbReference type="Proteomes" id="UP000004947">
    <property type="component" value="Unassembled WGS sequence"/>
</dbReference>
<keyword evidence="7 11" id="KW-0479">Metal-binding</keyword>
<dbReference type="UniPathway" id="UPA00049">
    <property type="reaction ID" value="UER00059"/>
</dbReference>
<dbReference type="NCBIfam" id="TIGR00118">
    <property type="entry name" value="acolac_lg"/>
    <property type="match status" value="1"/>
</dbReference>
<feature type="domain" description="Thiamine pyrophosphate enzyme N-terminal TPP-binding" evidence="14">
    <location>
        <begin position="1"/>
        <end position="116"/>
    </location>
</feature>
<dbReference type="InterPro" id="IPR045229">
    <property type="entry name" value="TPP_enz"/>
</dbReference>
<dbReference type="Gene3D" id="3.40.50.1220">
    <property type="entry name" value="TPP-binding domain"/>
    <property type="match status" value="1"/>
</dbReference>
<dbReference type="Gene3D" id="3.40.50.970">
    <property type="match status" value="2"/>
</dbReference>
<dbReference type="EC" id="2.2.1.6" evidence="4 11"/>
<evidence type="ECO:0000256" key="6">
    <source>
        <dbReference type="ARBA" id="ARBA00022679"/>
    </source>
</evidence>
<comment type="pathway">
    <text evidence="2 11">Amino-acid biosynthesis; L-valine biosynthesis; L-valine from pyruvate: step 1/4.</text>
</comment>
<sequence length="569" mass="61722">MNAAEAVIKCLEKHGVEYIFGYSGGAAIPFFDALVTTKTEIELILVRHEQGATHMADGYARATGKPGVVLVTSGPGATNTITGLITAQMDSVPMIVITGQTISPMLGKDAFQEADVFGISLPVVKHSYLVRSHEDMTRIVNEAFYVATSGRPGPVIIDVPKDISSTEGVFDLDAAMDLPGYTVPGHGDVDKIKDIAKAFKKARKPVIMVGHGCILSDAEEELKLLAEKLNVPVVSTLLGKGAISEKHDLALGMLGMHGTAYANFAIKNCDLVCSIGSRWDDRIVGKLDEFCADAVRIHIDIDPSEYGKMITPDHWCVGDARLILEELLLHVEECDTEAWVKQVKEWRNDYPLKFDTIEGGLTMQEVLAELDKQSDSEAIISTDVGQHQMWAAQFCKSTKGKNWLSSGGAGTMGFGFPAAIGAQFGRPGDLVVSVSGDGGFQMTLFELSTAAIHKLPIKILVLNNSYLGMVRQWQELFFDERLSGVDMEGNPDFVKLAESYGVKAFRMSSSDDVAKVWEEALAYNDGPCLIEAVCNKTDNVYPMIPAGANYDKMLLEAPETKLEKPTGST</sequence>
<evidence type="ECO:0000256" key="8">
    <source>
        <dbReference type="ARBA" id="ARBA00022842"/>
    </source>
</evidence>
<dbReference type="GO" id="GO:0030976">
    <property type="term" value="F:thiamine pyrophosphate binding"/>
    <property type="evidence" value="ECO:0007669"/>
    <property type="project" value="UniProtKB-UniRule"/>
</dbReference>
<dbReference type="GO" id="GO:0005948">
    <property type="term" value="C:acetolactate synthase complex"/>
    <property type="evidence" value="ECO:0007669"/>
    <property type="project" value="TreeGrafter"/>
</dbReference>
<comment type="similarity">
    <text evidence="3 11">Belongs to the TPP enzyme family.</text>
</comment>
<dbReference type="PANTHER" id="PTHR18968">
    <property type="entry name" value="THIAMINE PYROPHOSPHATE ENZYMES"/>
    <property type="match status" value="1"/>
</dbReference>
<dbReference type="InterPro" id="IPR012001">
    <property type="entry name" value="Thiamin_PyroP_enz_TPP-bd_dom"/>
</dbReference>
<organism evidence="15 16">
    <name type="scientific">Lentisphaera araneosa HTCC2155</name>
    <dbReference type="NCBI Taxonomy" id="313628"/>
    <lineage>
        <taxon>Bacteria</taxon>
        <taxon>Pseudomonadati</taxon>
        <taxon>Lentisphaerota</taxon>
        <taxon>Lentisphaeria</taxon>
        <taxon>Lentisphaerales</taxon>
        <taxon>Lentisphaeraceae</taxon>
        <taxon>Lentisphaera</taxon>
    </lineage>
</organism>
<keyword evidence="6 11" id="KW-0808">Transferase</keyword>
<dbReference type="CDD" id="cd02015">
    <property type="entry name" value="TPP_AHAS"/>
    <property type="match status" value="1"/>
</dbReference>
<feature type="domain" description="Thiamine pyrophosphate enzyme TPP-binding" evidence="13">
    <location>
        <begin position="383"/>
        <end position="531"/>
    </location>
</feature>
<dbReference type="SUPFAM" id="SSF52518">
    <property type="entry name" value="Thiamin diphosphate-binding fold (THDP-binding)"/>
    <property type="match status" value="2"/>
</dbReference>
<keyword evidence="5 11" id="KW-0028">Amino-acid biosynthesis</keyword>
<evidence type="ECO:0000313" key="16">
    <source>
        <dbReference type="Proteomes" id="UP000004947"/>
    </source>
</evidence>
<evidence type="ECO:0000256" key="3">
    <source>
        <dbReference type="ARBA" id="ARBA00007812"/>
    </source>
</evidence>
<dbReference type="eggNOG" id="COG0028">
    <property type="taxonomic scope" value="Bacteria"/>
</dbReference>
<name>A6DLM5_9BACT</name>
<dbReference type="InterPro" id="IPR012846">
    <property type="entry name" value="Acetolactate_synth_lsu"/>
</dbReference>
<dbReference type="STRING" id="313628.LNTAR_05191"/>
<evidence type="ECO:0000256" key="5">
    <source>
        <dbReference type="ARBA" id="ARBA00022605"/>
    </source>
</evidence>
<comment type="pathway">
    <text evidence="1 11">Amino-acid biosynthesis; L-isoleucine biosynthesis; L-isoleucine from 2-oxobutanoate: step 1/4.</text>
</comment>
<dbReference type="GO" id="GO:0009097">
    <property type="term" value="P:isoleucine biosynthetic process"/>
    <property type="evidence" value="ECO:0007669"/>
    <property type="project" value="UniProtKB-UniPathway"/>
</dbReference>
<evidence type="ECO:0000313" key="15">
    <source>
        <dbReference type="EMBL" id="EDM27480.1"/>
    </source>
</evidence>
<evidence type="ECO:0000256" key="1">
    <source>
        <dbReference type="ARBA" id="ARBA00004974"/>
    </source>
</evidence>
<dbReference type="PROSITE" id="PS00187">
    <property type="entry name" value="TPP_ENZYMES"/>
    <property type="match status" value="1"/>
</dbReference>
<dbReference type="Pfam" id="PF02776">
    <property type="entry name" value="TPP_enzyme_N"/>
    <property type="match status" value="1"/>
</dbReference>
<dbReference type="GO" id="GO:0009099">
    <property type="term" value="P:L-valine biosynthetic process"/>
    <property type="evidence" value="ECO:0007669"/>
    <property type="project" value="UniProtKB-UniPathway"/>
</dbReference>
<dbReference type="InterPro" id="IPR011766">
    <property type="entry name" value="TPP_enzyme_TPP-bd"/>
</dbReference>
<evidence type="ECO:0000259" key="12">
    <source>
        <dbReference type="Pfam" id="PF00205"/>
    </source>
</evidence>
<dbReference type="InterPro" id="IPR012000">
    <property type="entry name" value="Thiamin_PyroP_enz_cen_dom"/>
</dbReference>
<evidence type="ECO:0000259" key="14">
    <source>
        <dbReference type="Pfam" id="PF02776"/>
    </source>
</evidence>
<dbReference type="PANTHER" id="PTHR18968:SF13">
    <property type="entry name" value="ACETOLACTATE SYNTHASE CATALYTIC SUBUNIT, MITOCHONDRIAL"/>
    <property type="match status" value="1"/>
</dbReference>
<keyword evidence="9 11" id="KW-0786">Thiamine pyrophosphate</keyword>
<dbReference type="SUPFAM" id="SSF52467">
    <property type="entry name" value="DHS-like NAD/FAD-binding domain"/>
    <property type="match status" value="1"/>
</dbReference>
<evidence type="ECO:0000256" key="11">
    <source>
        <dbReference type="RuleBase" id="RU003591"/>
    </source>
</evidence>
<dbReference type="GO" id="GO:0003984">
    <property type="term" value="F:acetolactate synthase activity"/>
    <property type="evidence" value="ECO:0007669"/>
    <property type="project" value="UniProtKB-EC"/>
</dbReference>
<protein>
    <recommendedName>
        <fullName evidence="4 11">Acetolactate synthase</fullName>
        <ecNumber evidence="4 11">2.2.1.6</ecNumber>
    </recommendedName>
</protein>
<dbReference type="Pfam" id="PF00205">
    <property type="entry name" value="TPP_enzyme_M"/>
    <property type="match status" value="1"/>
</dbReference>
<dbReference type="RefSeq" id="WP_007278784.1">
    <property type="nucleotide sequence ID" value="NZ_ABCK01000009.1"/>
</dbReference>
<keyword evidence="16" id="KW-1185">Reference proteome</keyword>
<dbReference type="InterPro" id="IPR029035">
    <property type="entry name" value="DHS-like_NAD/FAD-binding_dom"/>
</dbReference>
<dbReference type="OrthoDB" id="4494979at2"/>
<dbReference type="CDD" id="cd07035">
    <property type="entry name" value="TPP_PYR_POX_like"/>
    <property type="match status" value="1"/>
</dbReference>
<evidence type="ECO:0000256" key="4">
    <source>
        <dbReference type="ARBA" id="ARBA00013145"/>
    </source>
</evidence>
<comment type="cofactor">
    <cofactor evidence="11">
        <name>Mg(2+)</name>
        <dbReference type="ChEBI" id="CHEBI:18420"/>
    </cofactor>
    <text evidence="11">Binds 1 Mg(2+) ion per subunit.</text>
</comment>
<comment type="caution">
    <text evidence="15">The sequence shown here is derived from an EMBL/GenBank/DDBJ whole genome shotgun (WGS) entry which is preliminary data.</text>
</comment>
<evidence type="ECO:0000256" key="9">
    <source>
        <dbReference type="ARBA" id="ARBA00023052"/>
    </source>
</evidence>
<reference evidence="15 16" key="1">
    <citation type="journal article" date="2010" name="J. Bacteriol.">
        <title>Genome sequence of Lentisphaera araneosa HTCC2155T, the type species of the order Lentisphaerales in the phylum Lentisphaerae.</title>
        <authorList>
            <person name="Thrash J.C."/>
            <person name="Cho J.C."/>
            <person name="Vergin K.L."/>
            <person name="Morris R.M."/>
            <person name="Giovannoni S.J."/>
        </authorList>
    </citation>
    <scope>NUCLEOTIDE SEQUENCE [LARGE SCALE GENOMIC DNA]</scope>
    <source>
        <strain evidence="15 16">HTCC2155</strain>
    </source>
</reference>